<dbReference type="EC" id="2.3.2.15" evidence="1"/>
<dbReference type="GO" id="GO:0046938">
    <property type="term" value="P:phytochelatin biosynthetic process"/>
    <property type="evidence" value="ECO:0007669"/>
    <property type="project" value="InterPro"/>
</dbReference>
<evidence type="ECO:0000256" key="2">
    <source>
        <dbReference type="ARBA" id="ARBA00022539"/>
    </source>
</evidence>
<keyword evidence="3" id="KW-0808">Transferase</keyword>
<evidence type="ECO:0000313" key="7">
    <source>
        <dbReference type="Proteomes" id="UP001209878"/>
    </source>
</evidence>
<dbReference type="GO" id="GO:0016756">
    <property type="term" value="F:glutathione gamma-glutamylcysteinyltransferase activity"/>
    <property type="evidence" value="ECO:0007669"/>
    <property type="project" value="UniProtKB-EC"/>
</dbReference>
<keyword evidence="7" id="KW-1185">Reference proteome</keyword>
<evidence type="ECO:0000259" key="5">
    <source>
        <dbReference type="PROSITE" id="PS51443"/>
    </source>
</evidence>
<evidence type="ECO:0000256" key="1">
    <source>
        <dbReference type="ARBA" id="ARBA00012468"/>
    </source>
</evidence>
<accession>A0AAD9P2J1</accession>
<keyword evidence="4" id="KW-0479">Metal-binding</keyword>
<dbReference type="Pfam" id="PF05023">
    <property type="entry name" value="Phytochelatin"/>
    <property type="match status" value="1"/>
</dbReference>
<feature type="domain" description="Peptidase C83" evidence="5">
    <location>
        <begin position="1"/>
        <end position="228"/>
    </location>
</feature>
<dbReference type="AlphaFoldDB" id="A0AAD9P2J1"/>
<dbReference type="PROSITE" id="PS51443">
    <property type="entry name" value="PCS"/>
    <property type="match status" value="1"/>
</dbReference>
<dbReference type="Proteomes" id="UP001209878">
    <property type="component" value="Unassembled WGS sequence"/>
</dbReference>
<dbReference type="Gene3D" id="3.90.70.30">
    <property type="entry name" value="Phytochelatin synthase, N-terminal domain"/>
    <property type="match status" value="1"/>
</dbReference>
<reference evidence="6" key="1">
    <citation type="journal article" date="2023" name="Mol. Biol. Evol.">
        <title>Third-Generation Sequencing Reveals the Adaptive Role of the Epigenome in Three Deep-Sea Polychaetes.</title>
        <authorList>
            <person name="Perez M."/>
            <person name="Aroh O."/>
            <person name="Sun Y."/>
            <person name="Lan Y."/>
            <person name="Juniper S.K."/>
            <person name="Young C.R."/>
            <person name="Angers B."/>
            <person name="Qian P.Y."/>
        </authorList>
    </citation>
    <scope>NUCLEOTIDE SEQUENCE</scope>
    <source>
        <strain evidence="6">R07B-5</strain>
    </source>
</reference>
<dbReference type="SUPFAM" id="SSF54001">
    <property type="entry name" value="Cysteine proteinases"/>
    <property type="match status" value="1"/>
</dbReference>
<sequence length="235" mass="25966">MSRLVDLASPEGQSLLVEVKQDDIFYHPCIEQVFSKQISRRNCALQSAAILLNAFYLATLSPASSHTNGSTDIPKCTAAGQLPFAEERMLEAKGARDVTSLEKVDARGATLDEMCRIMAAHGCQAERHYATESSVESFREKCKSALGTSHGGVIVNYHMATLGQGTFGGHHSPLGAYHPREDRFLLWDTWPDTQVCWARTDDLFRAMDTVDTQSNASRGFCIVYNCTYPEQQTGH</sequence>
<dbReference type="InterPro" id="IPR038156">
    <property type="entry name" value="PCS_N_sf"/>
</dbReference>
<dbReference type="GO" id="GO:0010038">
    <property type="term" value="P:response to metal ion"/>
    <property type="evidence" value="ECO:0007669"/>
    <property type="project" value="InterPro"/>
</dbReference>
<dbReference type="EMBL" id="JAODUO010000186">
    <property type="protein sequence ID" value="KAK2186851.1"/>
    <property type="molecule type" value="Genomic_DNA"/>
</dbReference>
<evidence type="ECO:0000256" key="3">
    <source>
        <dbReference type="ARBA" id="ARBA00022679"/>
    </source>
</evidence>
<name>A0AAD9P2J1_RIDPI</name>
<evidence type="ECO:0000256" key="4">
    <source>
        <dbReference type="ARBA" id="ARBA00022723"/>
    </source>
</evidence>
<organism evidence="6 7">
    <name type="scientific">Ridgeia piscesae</name>
    <name type="common">Tubeworm</name>
    <dbReference type="NCBI Taxonomy" id="27915"/>
    <lineage>
        <taxon>Eukaryota</taxon>
        <taxon>Metazoa</taxon>
        <taxon>Spiralia</taxon>
        <taxon>Lophotrochozoa</taxon>
        <taxon>Annelida</taxon>
        <taxon>Polychaeta</taxon>
        <taxon>Sedentaria</taxon>
        <taxon>Canalipalpata</taxon>
        <taxon>Sabellida</taxon>
        <taxon>Siboglinidae</taxon>
        <taxon>Ridgeia</taxon>
    </lineage>
</organism>
<gene>
    <name evidence="6" type="ORF">NP493_186g00005</name>
</gene>
<dbReference type="GO" id="GO:0046872">
    <property type="term" value="F:metal ion binding"/>
    <property type="evidence" value="ECO:0007669"/>
    <property type="project" value="UniProtKB-KW"/>
</dbReference>
<dbReference type="InterPro" id="IPR038765">
    <property type="entry name" value="Papain-like_cys_pep_sf"/>
</dbReference>
<proteinExistence type="predicted"/>
<protein>
    <recommendedName>
        <fullName evidence="1">glutathione gamma-glutamylcysteinyltransferase</fullName>
        <ecNumber evidence="1">2.3.2.15</ecNumber>
    </recommendedName>
</protein>
<comment type="caution">
    <text evidence="6">The sequence shown here is derived from an EMBL/GenBank/DDBJ whole genome shotgun (WGS) entry which is preliminary data.</text>
</comment>
<dbReference type="InterPro" id="IPR040409">
    <property type="entry name" value="PCS-like"/>
</dbReference>
<dbReference type="InterPro" id="IPR007719">
    <property type="entry name" value="PCS_N"/>
</dbReference>
<dbReference type="PANTHER" id="PTHR33447">
    <property type="entry name" value="GLUTATHIONE GAMMA-GLUTAMYLCYSTEINYLTRANSFERASE"/>
    <property type="match status" value="1"/>
</dbReference>
<keyword evidence="2" id="KW-0104">Cadmium</keyword>
<evidence type="ECO:0000313" key="6">
    <source>
        <dbReference type="EMBL" id="KAK2186851.1"/>
    </source>
</evidence>
<dbReference type="PANTHER" id="PTHR33447:SF20">
    <property type="entry name" value="GLUTATHIONE GAMMA-GLUTAMYLCYSTEINYLTRANSFERASE"/>
    <property type="match status" value="1"/>
</dbReference>